<comment type="pathway">
    <text evidence="1">Cell wall biogenesis; peptidoglycan biosynthesis.</text>
</comment>
<dbReference type="EMBL" id="CAEZZP010000042">
    <property type="protein sequence ID" value="CAB4771208.1"/>
    <property type="molecule type" value="Genomic_DNA"/>
</dbReference>
<evidence type="ECO:0000256" key="5">
    <source>
        <dbReference type="ARBA" id="ARBA00023316"/>
    </source>
</evidence>
<dbReference type="AlphaFoldDB" id="A0A6J7DHN8"/>
<dbReference type="PROSITE" id="PS52029">
    <property type="entry name" value="LD_TPASE"/>
    <property type="match status" value="1"/>
</dbReference>
<dbReference type="PANTHER" id="PTHR30582">
    <property type="entry name" value="L,D-TRANSPEPTIDASE"/>
    <property type="match status" value="1"/>
</dbReference>
<dbReference type="Gene3D" id="1.10.101.10">
    <property type="entry name" value="PGBD-like superfamily/PGBD"/>
    <property type="match status" value="1"/>
</dbReference>
<feature type="domain" description="L,D-TPase catalytic" evidence="6">
    <location>
        <begin position="167"/>
        <end position="294"/>
    </location>
</feature>
<dbReference type="GO" id="GO:0008360">
    <property type="term" value="P:regulation of cell shape"/>
    <property type="evidence" value="ECO:0007669"/>
    <property type="project" value="UniProtKB-KW"/>
</dbReference>
<evidence type="ECO:0000256" key="1">
    <source>
        <dbReference type="ARBA" id="ARBA00004752"/>
    </source>
</evidence>
<dbReference type="InterPro" id="IPR050979">
    <property type="entry name" value="LD-transpeptidase"/>
</dbReference>
<dbReference type="GO" id="GO:0016740">
    <property type="term" value="F:transferase activity"/>
    <property type="evidence" value="ECO:0007669"/>
    <property type="project" value="UniProtKB-KW"/>
</dbReference>
<dbReference type="Pfam" id="PF01471">
    <property type="entry name" value="PG_binding_1"/>
    <property type="match status" value="1"/>
</dbReference>
<dbReference type="GO" id="GO:0071972">
    <property type="term" value="F:peptidoglycan L,D-transpeptidase activity"/>
    <property type="evidence" value="ECO:0007669"/>
    <property type="project" value="TreeGrafter"/>
</dbReference>
<dbReference type="GO" id="GO:0018104">
    <property type="term" value="P:peptidoglycan-protein cross-linking"/>
    <property type="evidence" value="ECO:0007669"/>
    <property type="project" value="TreeGrafter"/>
</dbReference>
<dbReference type="InterPro" id="IPR002477">
    <property type="entry name" value="Peptidoglycan-bd-like"/>
</dbReference>
<evidence type="ECO:0000256" key="2">
    <source>
        <dbReference type="ARBA" id="ARBA00022679"/>
    </source>
</evidence>
<dbReference type="InterPro" id="IPR038063">
    <property type="entry name" value="Transpep_catalytic_dom"/>
</dbReference>
<evidence type="ECO:0000259" key="6">
    <source>
        <dbReference type="PROSITE" id="PS52029"/>
    </source>
</evidence>
<organism evidence="8">
    <name type="scientific">freshwater metagenome</name>
    <dbReference type="NCBI Taxonomy" id="449393"/>
    <lineage>
        <taxon>unclassified sequences</taxon>
        <taxon>metagenomes</taxon>
        <taxon>ecological metagenomes</taxon>
    </lineage>
</organism>
<dbReference type="Pfam" id="PF03734">
    <property type="entry name" value="YkuD"/>
    <property type="match status" value="1"/>
</dbReference>
<dbReference type="InterPro" id="IPR005490">
    <property type="entry name" value="LD_TPept_cat_dom"/>
</dbReference>
<dbReference type="GO" id="GO:0005576">
    <property type="term" value="C:extracellular region"/>
    <property type="evidence" value="ECO:0007669"/>
    <property type="project" value="TreeGrafter"/>
</dbReference>
<name>A0A6J7DHN8_9ZZZZ</name>
<dbReference type="Gene3D" id="2.40.440.10">
    <property type="entry name" value="L,D-transpeptidase catalytic domain-like"/>
    <property type="match status" value="1"/>
</dbReference>
<dbReference type="UniPathway" id="UPA00219"/>
<dbReference type="InterPro" id="IPR036366">
    <property type="entry name" value="PGBDSf"/>
</dbReference>
<reference evidence="8" key="1">
    <citation type="submission" date="2020-05" db="EMBL/GenBank/DDBJ databases">
        <authorList>
            <person name="Chiriac C."/>
            <person name="Salcher M."/>
            <person name="Ghai R."/>
            <person name="Kavagutti S V."/>
        </authorList>
    </citation>
    <scope>NUCLEOTIDE SEQUENCE</scope>
</reference>
<protein>
    <submittedName>
        <fullName evidence="8">Unannotated protein</fullName>
    </submittedName>
</protein>
<evidence type="ECO:0000313" key="8">
    <source>
        <dbReference type="EMBL" id="CAB4867879.1"/>
    </source>
</evidence>
<evidence type="ECO:0000256" key="3">
    <source>
        <dbReference type="ARBA" id="ARBA00022960"/>
    </source>
</evidence>
<dbReference type="CDD" id="cd16913">
    <property type="entry name" value="YkuD_like"/>
    <property type="match status" value="1"/>
</dbReference>
<dbReference type="SUPFAM" id="SSF47090">
    <property type="entry name" value="PGBD-like"/>
    <property type="match status" value="1"/>
</dbReference>
<evidence type="ECO:0000313" key="7">
    <source>
        <dbReference type="EMBL" id="CAB4771208.1"/>
    </source>
</evidence>
<dbReference type="SUPFAM" id="SSF141523">
    <property type="entry name" value="L,D-transpeptidase catalytic domain-like"/>
    <property type="match status" value="1"/>
</dbReference>
<keyword evidence="5" id="KW-0961">Cell wall biogenesis/degradation</keyword>
<keyword evidence="4" id="KW-0573">Peptidoglycan synthesis</keyword>
<evidence type="ECO:0000256" key="4">
    <source>
        <dbReference type="ARBA" id="ARBA00022984"/>
    </source>
</evidence>
<dbReference type="GO" id="GO:0071555">
    <property type="term" value="P:cell wall organization"/>
    <property type="evidence" value="ECO:0007669"/>
    <property type="project" value="UniProtKB-KW"/>
</dbReference>
<dbReference type="EMBL" id="CAFBLJ010000035">
    <property type="protein sequence ID" value="CAB4867879.1"/>
    <property type="molecule type" value="Genomic_DNA"/>
</dbReference>
<sequence length="300" mass="32025">MTQASHHTQNARALVVASFGLISLVISGCSGVVSSSAEAAVQSPALVELAPPFTTTPTTLPPETTIATVTTLPPLQPVVVAVASMAVPLVAVGQTDGPETARVQQRLLDLGFWLQSTNGDYGVTTSQAVMAFQKYAGLVANSEVDDATAAALTNATTRAYGTANQGSLIEVDKDRQLLFIIQEAYTVWTINISSGSGIPFKERDKNEWGKWVQGDAITPNGIFVIDRQVEKGWRTGDLGDIYRPKYFNMGIGLHGAYKIPNYPASHGCVRMSTPAMDYIWSADLAPMGMKIWVHSTPPAA</sequence>
<accession>A0A6J7DHN8</accession>
<gene>
    <name evidence="7" type="ORF">UFOPK2880_00830</name>
    <name evidence="8" type="ORF">UFOPK3304_00836</name>
</gene>
<keyword evidence="2" id="KW-0808">Transferase</keyword>
<keyword evidence="3" id="KW-0133">Cell shape</keyword>
<proteinExistence type="predicted"/>
<dbReference type="PANTHER" id="PTHR30582:SF2">
    <property type="entry name" value="L,D-TRANSPEPTIDASE YCIB-RELATED"/>
    <property type="match status" value="1"/>
</dbReference>
<dbReference type="InterPro" id="IPR036365">
    <property type="entry name" value="PGBD-like_sf"/>
</dbReference>